<comment type="caution">
    <text evidence="1">The sequence shown here is derived from an EMBL/GenBank/DDBJ whole genome shotgun (WGS) entry which is preliminary data.</text>
</comment>
<evidence type="ECO:0000313" key="1">
    <source>
        <dbReference type="EMBL" id="KAF7760661.1"/>
    </source>
</evidence>
<gene>
    <name evidence="1" type="ORF">Agabi119p4_10070</name>
</gene>
<dbReference type="Gene3D" id="1.20.1280.50">
    <property type="match status" value="1"/>
</dbReference>
<evidence type="ECO:0000313" key="2">
    <source>
        <dbReference type="Proteomes" id="UP000629468"/>
    </source>
</evidence>
<accession>A0A8H7EW37</accession>
<name>A0A8H7EW37_AGABI</name>
<evidence type="ECO:0008006" key="3">
    <source>
        <dbReference type="Google" id="ProtNLM"/>
    </source>
</evidence>
<dbReference type="Gene3D" id="3.80.10.10">
    <property type="entry name" value="Ribonuclease Inhibitor"/>
    <property type="match status" value="1"/>
</dbReference>
<organism evidence="1 2">
    <name type="scientific">Agaricus bisporus var. burnettii</name>
    <dbReference type="NCBI Taxonomy" id="192524"/>
    <lineage>
        <taxon>Eukaryota</taxon>
        <taxon>Fungi</taxon>
        <taxon>Dikarya</taxon>
        <taxon>Basidiomycota</taxon>
        <taxon>Agaricomycotina</taxon>
        <taxon>Agaricomycetes</taxon>
        <taxon>Agaricomycetidae</taxon>
        <taxon>Agaricales</taxon>
        <taxon>Agaricineae</taxon>
        <taxon>Agaricaceae</taxon>
        <taxon>Agaricus</taxon>
    </lineage>
</organism>
<dbReference type="AlphaFoldDB" id="A0A8H7EW37"/>
<dbReference type="Proteomes" id="UP000629468">
    <property type="component" value="Unassembled WGS sequence"/>
</dbReference>
<sequence length="489" mass="55915">MSINSFPNEILAHVFLLGSHPMAPTIQSQEFLMTISHVSSRWRQVALSSRYLWSSLAISFPIDAGELDRAQVWLQRSRPYPLRLTIDLCDPDWDFDEEAHSVRWFEAQAIMGVILPEAWRWQEIQMFADNWDPLYAFLHFTQKVALPILHRVDLRRCNPYFAGPDRKFAPLKSRVFLPLFGNQVLENLQDIVLEGVHVDWENLTALRGLTRLSIGYLARDVLPTLDEFQGLLSSSPLLESLVIMGWGPRLSKDPNVKETKLQQFRSKIRLPHLKVFELGVMIPSYAIDLLSLFYIPALEALTLDDITRYDTQTVVSPRRFDVIFDYFSGQAGTSSHPTSISTRLLTSLMITNLDCGQTSFRRFCQGLHQLRIMTVVNCSASVLEALTPGTIGFPCESLRRLSVEACDPNLLIQVVKARQMRDIEPMDVVFQHDPVIPSEIAWQFEQLNIKSLPSQGRDLPWRRFMTDDSDDLVDAILDERWDVAGASIQ</sequence>
<proteinExistence type="predicted"/>
<reference evidence="1 2" key="1">
    <citation type="journal article" name="Sci. Rep.">
        <title>Telomere-to-telomere assembled and centromere annotated genomes of the two main subspecies of the button mushroom Agaricus bisporus reveal especially polymorphic chromosome ends.</title>
        <authorList>
            <person name="Sonnenberg A.S.M."/>
            <person name="Sedaghat-Telgerd N."/>
            <person name="Lavrijssen B."/>
            <person name="Ohm R.A."/>
            <person name="Hendrickx P.M."/>
            <person name="Scholtmeijer K."/>
            <person name="Baars J.J.P."/>
            <person name="van Peer A."/>
        </authorList>
    </citation>
    <scope>NUCLEOTIDE SEQUENCE [LARGE SCALE GENOMIC DNA]</scope>
    <source>
        <strain evidence="1 2">H119_p4</strain>
    </source>
</reference>
<dbReference type="InterPro" id="IPR032675">
    <property type="entry name" value="LRR_dom_sf"/>
</dbReference>
<dbReference type="EMBL" id="JABXXO010000014">
    <property type="protein sequence ID" value="KAF7760661.1"/>
    <property type="molecule type" value="Genomic_DNA"/>
</dbReference>
<protein>
    <recommendedName>
        <fullName evidence="3">F-box domain-containing protein</fullName>
    </recommendedName>
</protein>